<feature type="transmembrane region" description="Helical" evidence="7">
    <location>
        <begin position="217"/>
        <end position="240"/>
    </location>
</feature>
<dbReference type="InterPro" id="IPR035906">
    <property type="entry name" value="MetI-like_sf"/>
</dbReference>
<evidence type="ECO:0000256" key="2">
    <source>
        <dbReference type="ARBA" id="ARBA00022448"/>
    </source>
</evidence>
<dbReference type="GO" id="GO:0005886">
    <property type="term" value="C:plasma membrane"/>
    <property type="evidence" value="ECO:0007669"/>
    <property type="project" value="UniProtKB-SubCell"/>
</dbReference>
<keyword evidence="4 7" id="KW-0812">Transmembrane</keyword>
<protein>
    <submittedName>
        <fullName evidence="9">ABC transporter permease</fullName>
    </submittedName>
</protein>
<sequence length="285" mass="31072">MKTQISSLASPASVEVVSRKAELKKKALKLQARNLSLQLLVFVVVTGSWQFLSSQKIIDPFFFSSPFDIVKHIWTWAVYGTTAGPLWLQFLVTLEETVLSFILGGVFGIIFGYALGVNDLLSVILGPYIKMINAIPRVVLVPIFILWFGLGMPSKVASGLVLTFFIVFFNAFQGVREVDRNLINNALLLGASKGQLAKHVIIPSALTWILSSLHSSFGFALIGAVVGEFIGATQGLGYLIAQAQGAFDTTGVFAGMLILSITALIADLGVSKLEKRFIAWRYVRK</sequence>
<comment type="caution">
    <text evidence="9">The sequence shown here is derived from an EMBL/GenBank/DDBJ whole genome shotgun (WGS) entry which is preliminary data.</text>
</comment>
<evidence type="ECO:0000259" key="8">
    <source>
        <dbReference type="PROSITE" id="PS50928"/>
    </source>
</evidence>
<dbReference type="Gene3D" id="1.10.3720.10">
    <property type="entry name" value="MetI-like"/>
    <property type="match status" value="1"/>
</dbReference>
<name>A0A4Z0GMX4_9BACL</name>
<dbReference type="OrthoDB" id="9783295at2"/>
<comment type="subcellular location">
    <subcellularLocation>
        <location evidence="1 7">Cell membrane</location>
        <topology evidence="1 7">Multi-pass membrane protein</topology>
    </subcellularLocation>
</comment>
<dbReference type="CDD" id="cd06261">
    <property type="entry name" value="TM_PBP2"/>
    <property type="match status" value="1"/>
</dbReference>
<dbReference type="InterPro" id="IPR000515">
    <property type="entry name" value="MetI-like"/>
</dbReference>
<dbReference type="EMBL" id="SRJD01000007">
    <property type="protein sequence ID" value="TGA98452.1"/>
    <property type="molecule type" value="Genomic_DNA"/>
</dbReference>
<comment type="similarity">
    <text evidence="7">Belongs to the binding-protein-dependent transport system permease family.</text>
</comment>
<dbReference type="AlphaFoldDB" id="A0A4Z0GMX4"/>
<dbReference type="PROSITE" id="PS50928">
    <property type="entry name" value="ABC_TM1"/>
    <property type="match status" value="1"/>
</dbReference>
<keyword evidence="3" id="KW-1003">Cell membrane</keyword>
<evidence type="ECO:0000256" key="7">
    <source>
        <dbReference type="RuleBase" id="RU363032"/>
    </source>
</evidence>
<dbReference type="PANTHER" id="PTHR30151:SF20">
    <property type="entry name" value="ABC TRANSPORTER PERMEASE PROTEIN HI_0355-RELATED"/>
    <property type="match status" value="1"/>
</dbReference>
<evidence type="ECO:0000256" key="1">
    <source>
        <dbReference type="ARBA" id="ARBA00004651"/>
    </source>
</evidence>
<evidence type="ECO:0000256" key="4">
    <source>
        <dbReference type="ARBA" id="ARBA00022692"/>
    </source>
</evidence>
<evidence type="ECO:0000256" key="6">
    <source>
        <dbReference type="ARBA" id="ARBA00023136"/>
    </source>
</evidence>
<keyword evidence="5 7" id="KW-1133">Transmembrane helix</keyword>
<dbReference type="RefSeq" id="WP_135348262.1">
    <property type="nucleotide sequence ID" value="NZ_SRJD01000007.1"/>
</dbReference>
<evidence type="ECO:0000256" key="3">
    <source>
        <dbReference type="ARBA" id="ARBA00022475"/>
    </source>
</evidence>
<dbReference type="SUPFAM" id="SSF161098">
    <property type="entry name" value="MetI-like"/>
    <property type="match status" value="1"/>
</dbReference>
<dbReference type="GO" id="GO:0055085">
    <property type="term" value="P:transmembrane transport"/>
    <property type="evidence" value="ECO:0007669"/>
    <property type="project" value="InterPro"/>
</dbReference>
<feature type="transmembrane region" description="Helical" evidence="7">
    <location>
        <begin position="35"/>
        <end position="52"/>
    </location>
</feature>
<feature type="transmembrane region" description="Helical" evidence="7">
    <location>
        <begin position="252"/>
        <end position="270"/>
    </location>
</feature>
<feature type="transmembrane region" description="Helical" evidence="7">
    <location>
        <begin position="128"/>
        <end position="150"/>
    </location>
</feature>
<keyword evidence="6 7" id="KW-0472">Membrane</keyword>
<feature type="domain" description="ABC transmembrane type-1" evidence="8">
    <location>
        <begin position="90"/>
        <end position="270"/>
    </location>
</feature>
<gene>
    <name evidence="9" type="ORF">E4665_07965</name>
</gene>
<dbReference type="Pfam" id="PF00528">
    <property type="entry name" value="BPD_transp_1"/>
    <property type="match status" value="1"/>
</dbReference>
<feature type="transmembrane region" description="Helical" evidence="7">
    <location>
        <begin position="98"/>
        <end position="116"/>
    </location>
</feature>
<feature type="transmembrane region" description="Helical" evidence="7">
    <location>
        <begin position="73"/>
        <end position="92"/>
    </location>
</feature>
<keyword evidence="10" id="KW-1185">Reference proteome</keyword>
<dbReference type="Proteomes" id="UP000298347">
    <property type="component" value="Unassembled WGS sequence"/>
</dbReference>
<proteinExistence type="inferred from homology"/>
<keyword evidence="2 7" id="KW-0813">Transport</keyword>
<evidence type="ECO:0000313" key="9">
    <source>
        <dbReference type="EMBL" id="TGA98452.1"/>
    </source>
</evidence>
<evidence type="ECO:0000313" key="10">
    <source>
        <dbReference type="Proteomes" id="UP000298347"/>
    </source>
</evidence>
<reference evidence="9 10" key="1">
    <citation type="journal article" date="2015" name="Int. J. Syst. Evol. Microbiol.">
        <title>Sporolactobacillus shoreae sp. nov. and Sporolactobacillus spathodeae sp. nov., two spore-forming lactic acid bacteria isolated from tree barks in Thailand.</title>
        <authorList>
            <person name="Thamacharoensuk T."/>
            <person name="Kitahara M."/>
            <person name="Ohkuma M."/>
            <person name="Thongchul N."/>
            <person name="Tanasupawat S."/>
        </authorList>
    </citation>
    <scope>NUCLEOTIDE SEQUENCE [LARGE SCALE GENOMIC DNA]</scope>
    <source>
        <strain evidence="9 10">BK92</strain>
    </source>
</reference>
<dbReference type="PANTHER" id="PTHR30151">
    <property type="entry name" value="ALKANE SULFONATE ABC TRANSPORTER-RELATED, MEMBRANE SUBUNIT"/>
    <property type="match status" value="1"/>
</dbReference>
<accession>A0A4Z0GMX4</accession>
<organism evidence="9 10">
    <name type="scientific">Sporolactobacillus shoreae</name>
    <dbReference type="NCBI Taxonomy" id="1465501"/>
    <lineage>
        <taxon>Bacteria</taxon>
        <taxon>Bacillati</taxon>
        <taxon>Bacillota</taxon>
        <taxon>Bacilli</taxon>
        <taxon>Bacillales</taxon>
        <taxon>Sporolactobacillaceae</taxon>
        <taxon>Sporolactobacillus</taxon>
    </lineage>
</organism>
<evidence type="ECO:0000256" key="5">
    <source>
        <dbReference type="ARBA" id="ARBA00022989"/>
    </source>
</evidence>